<dbReference type="AlphaFoldDB" id="A0AAE0L2I9"/>
<dbReference type="Proteomes" id="UP001190700">
    <property type="component" value="Unassembled WGS sequence"/>
</dbReference>
<comment type="caution">
    <text evidence="2">The sequence shown here is derived from an EMBL/GenBank/DDBJ whole genome shotgun (WGS) entry which is preliminary data.</text>
</comment>
<organism evidence="2 3">
    <name type="scientific">Cymbomonas tetramitiformis</name>
    <dbReference type="NCBI Taxonomy" id="36881"/>
    <lineage>
        <taxon>Eukaryota</taxon>
        <taxon>Viridiplantae</taxon>
        <taxon>Chlorophyta</taxon>
        <taxon>Pyramimonadophyceae</taxon>
        <taxon>Pyramimonadales</taxon>
        <taxon>Pyramimonadaceae</taxon>
        <taxon>Cymbomonas</taxon>
    </lineage>
</organism>
<feature type="region of interest" description="Disordered" evidence="1">
    <location>
        <begin position="1"/>
        <end position="21"/>
    </location>
</feature>
<evidence type="ECO:0000313" key="2">
    <source>
        <dbReference type="EMBL" id="KAK3269449.1"/>
    </source>
</evidence>
<accession>A0AAE0L2I9</accession>
<proteinExistence type="predicted"/>
<evidence type="ECO:0000256" key="1">
    <source>
        <dbReference type="SAM" id="MobiDB-lite"/>
    </source>
</evidence>
<reference evidence="2 3" key="1">
    <citation type="journal article" date="2015" name="Genome Biol. Evol.">
        <title>Comparative Genomics of a Bacterivorous Green Alga Reveals Evolutionary Causalities and Consequences of Phago-Mixotrophic Mode of Nutrition.</title>
        <authorList>
            <person name="Burns J.A."/>
            <person name="Paasch A."/>
            <person name="Narechania A."/>
            <person name="Kim E."/>
        </authorList>
    </citation>
    <scope>NUCLEOTIDE SEQUENCE [LARGE SCALE GENOMIC DNA]</scope>
    <source>
        <strain evidence="2 3">PLY_AMNH</strain>
    </source>
</reference>
<gene>
    <name evidence="2" type="ORF">CYMTET_22110</name>
</gene>
<keyword evidence="3" id="KW-1185">Reference proteome</keyword>
<dbReference type="EMBL" id="LGRX02010945">
    <property type="protein sequence ID" value="KAK3269449.1"/>
    <property type="molecule type" value="Genomic_DNA"/>
</dbReference>
<evidence type="ECO:0000313" key="3">
    <source>
        <dbReference type="Proteomes" id="UP001190700"/>
    </source>
</evidence>
<sequence length="273" mass="30469">MAGGAQDAALTTRAQEENTSEAGGNLFGALSAFETSLAQQTELTNTMILQMKDLNNRVALWPGIKFRATVHGESDAFLSAKTKGRAKAVRAQGPGAEMTPVRPYSALRIPPGVSRPTVYQAEIPQSSREGVEQKGGEASGNEVLQLIITGKRMGWIEKPPQPFDHGVSFEDDPRSQLEWMPAETERFLHVGAWDGYHPLGIDKDFQEYMHFDVRRELFQCGALPFGWNDSHRIYVKIMQVLVECQRSQRSEEDRREASQRKLCAHAMGISHTR</sequence>
<dbReference type="InterPro" id="IPR043502">
    <property type="entry name" value="DNA/RNA_pol_sf"/>
</dbReference>
<dbReference type="SUPFAM" id="SSF56672">
    <property type="entry name" value="DNA/RNA polymerases"/>
    <property type="match status" value="1"/>
</dbReference>
<name>A0AAE0L2I9_9CHLO</name>
<protein>
    <submittedName>
        <fullName evidence="2">Uncharacterized protein</fullName>
    </submittedName>
</protein>